<sequence length="223" mass="25767">MRETPLTGRQKLKDVVVQIEHCLADLNILFDKTLLSCIGQDGTQYIDFSSIRERCFLPEDLSDNQLRRAIKYDAKGRLELHPDLDMVRRSQAYDESEAVDRMLFVDDVDITGHEAKPDIVFKQLLLPCSNAVAQAHAVDSEKSEELPKDGSDTETLIQQTVIRPYGYKETRFFQGFCFVEYSSRSLCTVMANTILSRNNTVRVMPMKQWLKLEREYQRHKQAV</sequence>
<keyword evidence="2" id="KW-1185">Reference proteome</keyword>
<name>A0A9P3HHK3_9FUNG</name>
<reference evidence="1" key="2">
    <citation type="journal article" date="2022" name="Microbiol. Resour. Announc.">
        <title>Whole-Genome Sequence of Entomortierella parvispora E1425, a Mucoromycotan Fungus Associated with Burkholderiaceae-Related Endosymbiotic Bacteria.</title>
        <authorList>
            <person name="Herlambang A."/>
            <person name="Guo Y."/>
            <person name="Takashima Y."/>
            <person name="Narisawa K."/>
            <person name="Ohta H."/>
            <person name="Nishizawa T."/>
        </authorList>
    </citation>
    <scope>NUCLEOTIDE SEQUENCE</scope>
    <source>
        <strain evidence="1">E1425</strain>
    </source>
</reference>
<evidence type="ECO:0000313" key="2">
    <source>
        <dbReference type="Proteomes" id="UP000827284"/>
    </source>
</evidence>
<dbReference type="OrthoDB" id="2412175at2759"/>
<evidence type="ECO:0000313" key="1">
    <source>
        <dbReference type="EMBL" id="GJJ76864.1"/>
    </source>
</evidence>
<accession>A0A9P3HHK3</accession>
<gene>
    <name evidence="1" type="ORF">EMPS_09223</name>
</gene>
<reference evidence="1" key="1">
    <citation type="submission" date="2021-11" db="EMBL/GenBank/DDBJ databases">
        <authorList>
            <person name="Herlambang A."/>
            <person name="Guo Y."/>
            <person name="Takashima Y."/>
            <person name="Nishizawa T."/>
        </authorList>
    </citation>
    <scope>NUCLEOTIDE SEQUENCE</scope>
    <source>
        <strain evidence="1">E1425</strain>
    </source>
</reference>
<dbReference type="Proteomes" id="UP000827284">
    <property type="component" value="Unassembled WGS sequence"/>
</dbReference>
<dbReference type="EMBL" id="BQFW01000013">
    <property type="protein sequence ID" value="GJJ76864.1"/>
    <property type="molecule type" value="Genomic_DNA"/>
</dbReference>
<proteinExistence type="predicted"/>
<comment type="caution">
    <text evidence="1">The sequence shown here is derived from an EMBL/GenBank/DDBJ whole genome shotgun (WGS) entry which is preliminary data.</text>
</comment>
<dbReference type="AlphaFoldDB" id="A0A9P3HHK3"/>
<organism evidence="1 2">
    <name type="scientific">Entomortierella parvispora</name>
    <dbReference type="NCBI Taxonomy" id="205924"/>
    <lineage>
        <taxon>Eukaryota</taxon>
        <taxon>Fungi</taxon>
        <taxon>Fungi incertae sedis</taxon>
        <taxon>Mucoromycota</taxon>
        <taxon>Mortierellomycotina</taxon>
        <taxon>Mortierellomycetes</taxon>
        <taxon>Mortierellales</taxon>
        <taxon>Mortierellaceae</taxon>
        <taxon>Entomortierella</taxon>
    </lineage>
</organism>
<protein>
    <submittedName>
        <fullName evidence="1">Uncharacterized protein</fullName>
    </submittedName>
</protein>